<accession>A0A417Z7S0</accession>
<dbReference type="EMBL" id="QWLM01000004">
    <property type="protein sequence ID" value="RHW46678.1"/>
    <property type="molecule type" value="Genomic_DNA"/>
</dbReference>
<gene>
    <name evidence="1" type="ORF">D1832_05465</name>
</gene>
<reference evidence="1 2" key="1">
    <citation type="submission" date="2018-08" db="EMBL/GenBank/DDBJ databases">
        <title>Whole genome sequence analysis of Dermacoccus abyssi bacteria isolated from Deep Mariana trench Micromonospora spp reveals genes involved in the environmental adaptation and production of secondary metabolites.</title>
        <authorList>
            <person name="Abdel-Mageed W.M."/>
            <person name="Lehri B."/>
            <person name="Nouioui I."/>
            <person name="Goodfellow I."/>
            <person name="Jaspars M."/>
            <person name="Karlyshev A."/>
        </authorList>
    </citation>
    <scope>NUCLEOTIDE SEQUENCE [LARGE SCALE GENOMIC DNA]</scope>
    <source>
        <strain evidence="1 2">MT1.1</strain>
    </source>
</reference>
<dbReference type="RefSeq" id="WP_118912951.1">
    <property type="nucleotide sequence ID" value="NZ_CBCRVH010000003.1"/>
</dbReference>
<comment type="caution">
    <text evidence="1">The sequence shown here is derived from an EMBL/GenBank/DDBJ whole genome shotgun (WGS) entry which is preliminary data.</text>
</comment>
<protein>
    <submittedName>
        <fullName evidence="1">Uncharacterized protein</fullName>
    </submittedName>
</protein>
<sequence>MNDVNTWESKTLREAVRSWADYEDAERWVDRAYREYAAEAGLPTEPCEPSSPSVTEEVVGLAALCDLSRSIFEILSGLNPTEDEAGLSGLVPPLDLGLYCGANGLFPSGDRADSEGELATLARNHAFRPVVSALVKRCGREAVFASLVHAYEGEHGRTGGLQNGSSSILNERLDVDTQRAYDWFVDQAR</sequence>
<organism evidence="1 2">
    <name type="scientific">Dermacoccus abyssi</name>
    <dbReference type="NCBI Taxonomy" id="322596"/>
    <lineage>
        <taxon>Bacteria</taxon>
        <taxon>Bacillati</taxon>
        <taxon>Actinomycetota</taxon>
        <taxon>Actinomycetes</taxon>
        <taxon>Micrococcales</taxon>
        <taxon>Dermacoccaceae</taxon>
        <taxon>Dermacoccus</taxon>
    </lineage>
</organism>
<dbReference type="Proteomes" id="UP000285376">
    <property type="component" value="Unassembled WGS sequence"/>
</dbReference>
<proteinExistence type="predicted"/>
<dbReference type="AlphaFoldDB" id="A0A417Z7S0"/>
<name>A0A417Z7S0_9MICO</name>
<evidence type="ECO:0000313" key="1">
    <source>
        <dbReference type="EMBL" id="RHW46678.1"/>
    </source>
</evidence>
<evidence type="ECO:0000313" key="2">
    <source>
        <dbReference type="Proteomes" id="UP000285376"/>
    </source>
</evidence>